<comment type="caution">
    <text evidence="3">The sequence shown here is derived from an EMBL/GenBank/DDBJ whole genome shotgun (WGS) entry which is preliminary data.</text>
</comment>
<evidence type="ECO:0000259" key="2">
    <source>
        <dbReference type="PROSITE" id="PS50048"/>
    </source>
</evidence>
<protein>
    <recommendedName>
        <fullName evidence="2">Zn(2)-C6 fungal-type domain-containing protein</fullName>
    </recommendedName>
</protein>
<evidence type="ECO:0000256" key="1">
    <source>
        <dbReference type="ARBA" id="ARBA00023242"/>
    </source>
</evidence>
<keyword evidence="1" id="KW-0539">Nucleus</keyword>
<dbReference type="InterPro" id="IPR001138">
    <property type="entry name" value="Zn2Cys6_DnaBD"/>
</dbReference>
<dbReference type="EMBL" id="ML976617">
    <property type="protein sequence ID" value="KAF1844307.1"/>
    <property type="molecule type" value="Genomic_DNA"/>
</dbReference>
<keyword evidence="4" id="KW-1185">Reference proteome</keyword>
<accession>A0A9P4GET5</accession>
<dbReference type="InterPro" id="IPR021858">
    <property type="entry name" value="Fun_TF"/>
</dbReference>
<evidence type="ECO:0000313" key="4">
    <source>
        <dbReference type="Proteomes" id="UP000800039"/>
    </source>
</evidence>
<gene>
    <name evidence="3" type="ORF">K460DRAFT_357916</name>
</gene>
<reference evidence="3" key="1">
    <citation type="submission" date="2020-01" db="EMBL/GenBank/DDBJ databases">
        <authorList>
            <consortium name="DOE Joint Genome Institute"/>
            <person name="Haridas S."/>
            <person name="Albert R."/>
            <person name="Binder M."/>
            <person name="Bloem J."/>
            <person name="Labutti K."/>
            <person name="Salamov A."/>
            <person name="Andreopoulos B."/>
            <person name="Baker S.E."/>
            <person name="Barry K."/>
            <person name="Bills G."/>
            <person name="Bluhm B.H."/>
            <person name="Cannon C."/>
            <person name="Castanera R."/>
            <person name="Culley D.E."/>
            <person name="Daum C."/>
            <person name="Ezra D."/>
            <person name="Gonzalez J.B."/>
            <person name="Henrissat B."/>
            <person name="Kuo A."/>
            <person name="Liang C."/>
            <person name="Lipzen A."/>
            <person name="Lutzoni F."/>
            <person name="Magnuson J."/>
            <person name="Mondo S."/>
            <person name="Nolan M."/>
            <person name="Ohm R."/>
            <person name="Pangilinan J."/>
            <person name="Park H.-J."/>
            <person name="Ramirez L."/>
            <person name="Alfaro M."/>
            <person name="Sun H."/>
            <person name="Tritt A."/>
            <person name="Yoshinaga Y."/>
            <person name="Zwiers L.-H."/>
            <person name="Turgeon B.G."/>
            <person name="Goodwin S.B."/>
            <person name="Spatafora J.W."/>
            <person name="Crous P.W."/>
            <person name="Grigoriev I.V."/>
        </authorList>
    </citation>
    <scope>NUCLEOTIDE SEQUENCE</scope>
    <source>
        <strain evidence="3">CBS 394.84</strain>
    </source>
</reference>
<dbReference type="PROSITE" id="PS50048">
    <property type="entry name" value="ZN2_CY6_FUNGAL_2"/>
    <property type="match status" value="1"/>
</dbReference>
<name>A0A9P4GET5_9PLEO</name>
<dbReference type="GO" id="GO:0000981">
    <property type="term" value="F:DNA-binding transcription factor activity, RNA polymerase II-specific"/>
    <property type="evidence" value="ECO:0007669"/>
    <property type="project" value="InterPro"/>
</dbReference>
<dbReference type="Pfam" id="PF00172">
    <property type="entry name" value="Zn_clus"/>
    <property type="match status" value="1"/>
</dbReference>
<dbReference type="PANTHER" id="PTHR38111:SF11">
    <property type="entry name" value="TRANSCRIPTION FACTOR DOMAIN-CONTAINING PROTEIN-RELATED"/>
    <property type="match status" value="1"/>
</dbReference>
<dbReference type="OrthoDB" id="3525185at2759"/>
<dbReference type="AlphaFoldDB" id="A0A9P4GET5"/>
<dbReference type="Pfam" id="PF11951">
    <property type="entry name" value="Fungal_trans_2"/>
    <property type="match status" value="1"/>
</dbReference>
<dbReference type="CDD" id="cd00067">
    <property type="entry name" value="GAL4"/>
    <property type="match status" value="1"/>
</dbReference>
<dbReference type="GO" id="GO:0008270">
    <property type="term" value="F:zinc ion binding"/>
    <property type="evidence" value="ECO:0007669"/>
    <property type="project" value="InterPro"/>
</dbReference>
<dbReference type="InterPro" id="IPR036864">
    <property type="entry name" value="Zn2-C6_fun-type_DNA-bd_sf"/>
</dbReference>
<dbReference type="Proteomes" id="UP000800039">
    <property type="component" value="Unassembled WGS sequence"/>
</dbReference>
<evidence type="ECO:0000313" key="3">
    <source>
        <dbReference type="EMBL" id="KAF1844307.1"/>
    </source>
</evidence>
<feature type="domain" description="Zn(2)-C6 fungal-type" evidence="2">
    <location>
        <begin position="10"/>
        <end position="38"/>
    </location>
</feature>
<dbReference type="InterPro" id="IPR053178">
    <property type="entry name" value="Osmoadaptation_assoc"/>
</dbReference>
<dbReference type="PROSITE" id="PS00463">
    <property type="entry name" value="ZN2_CY6_FUNGAL_1"/>
    <property type="match status" value="1"/>
</dbReference>
<proteinExistence type="predicted"/>
<dbReference type="RefSeq" id="XP_040786870.1">
    <property type="nucleotide sequence ID" value="XM_040932068.1"/>
</dbReference>
<sequence>MVGVPGRSKGCVTCRKRKKGCDLKIPECGQCIERGLTCGGYDLDRMFIYHSAESDRRGISTAALERDQDSSAPPFPSCDLQVAPVRSVYKIGCRSLNQSRPISVVLSPALARSAYSEKSIEAFLRLYIPTSDSRCTNDEDKHFVGMLPLLNIRDEALQLAVLAIGTAALGRSTNDGDLTRQGRSLYGKALKETAVALRNPTRATSDAVFAIPRVMALFEILFGAELSSNDQAKGWLSHAQGETALIVSRGPEAYAESEEAHLLFINARFRPLIAAVRTRKATVLNEERWKTLPWIGRVKRPNDTLLDILCGVPEMLEAVDILACTPASEKWIKGLRIQTIAKCWTLHFQLDAWFAANPNEVYTPTRVDTSAPIFFPDFDTACLSVRYWVTGLLLYSTLDMASGIQPLTDDSIPHPDRPHPRYFARLIARSVPYFFQAKYGVSGATQISFPLGNALFYMNRNPAVDREYKATVMKVWHDPMLPSAIRDFLASMKQSSPGRP</sequence>
<dbReference type="PANTHER" id="PTHR38111">
    <property type="entry name" value="ZN(2)-C6 FUNGAL-TYPE DOMAIN-CONTAINING PROTEIN-RELATED"/>
    <property type="match status" value="1"/>
</dbReference>
<dbReference type="GeneID" id="63849320"/>
<dbReference type="SUPFAM" id="SSF57701">
    <property type="entry name" value="Zn2/Cys6 DNA-binding domain"/>
    <property type="match status" value="1"/>
</dbReference>
<dbReference type="SMART" id="SM00066">
    <property type="entry name" value="GAL4"/>
    <property type="match status" value="1"/>
</dbReference>
<dbReference type="Gene3D" id="4.10.240.10">
    <property type="entry name" value="Zn(2)-C6 fungal-type DNA-binding domain"/>
    <property type="match status" value="1"/>
</dbReference>
<organism evidence="3 4">
    <name type="scientific">Cucurbitaria berberidis CBS 394.84</name>
    <dbReference type="NCBI Taxonomy" id="1168544"/>
    <lineage>
        <taxon>Eukaryota</taxon>
        <taxon>Fungi</taxon>
        <taxon>Dikarya</taxon>
        <taxon>Ascomycota</taxon>
        <taxon>Pezizomycotina</taxon>
        <taxon>Dothideomycetes</taxon>
        <taxon>Pleosporomycetidae</taxon>
        <taxon>Pleosporales</taxon>
        <taxon>Pleosporineae</taxon>
        <taxon>Cucurbitariaceae</taxon>
        <taxon>Cucurbitaria</taxon>
    </lineage>
</organism>